<proteinExistence type="predicted"/>
<sequence length="110" mass="12558">MSKKTIARFSTVRWVRMQDELVDSDEQAYEIYLAEGRLLVSTPEAAALPLLTFLEREQAGRRIRYLYRRLGHKRLTALNGAILDFYPKGSERDGLPSIGIEGGELNGRQF</sequence>
<reference evidence="1 2" key="1">
    <citation type="journal article" date="2016" name="Nat. Commun.">
        <title>Thousands of microbial genomes shed light on interconnected biogeochemical processes in an aquifer system.</title>
        <authorList>
            <person name="Anantharaman K."/>
            <person name="Brown C.T."/>
            <person name="Hug L.A."/>
            <person name="Sharon I."/>
            <person name="Castelle C.J."/>
            <person name="Probst A.J."/>
            <person name="Thomas B.C."/>
            <person name="Singh A."/>
            <person name="Wilkins M.J."/>
            <person name="Karaoz U."/>
            <person name="Brodie E.L."/>
            <person name="Williams K.H."/>
            <person name="Hubbard S.S."/>
            <person name="Banfield J.F."/>
        </authorList>
    </citation>
    <scope>NUCLEOTIDE SEQUENCE [LARGE SCALE GENOMIC DNA]</scope>
</reference>
<dbReference type="AlphaFoldDB" id="A0A1F5PJ53"/>
<organism evidence="1 2">
    <name type="scientific">Candidatus Doudnabacteria bacterium RIFCSPHIGHO2_12_FULL_48_16</name>
    <dbReference type="NCBI Taxonomy" id="1817838"/>
    <lineage>
        <taxon>Bacteria</taxon>
        <taxon>Candidatus Doudnaibacteriota</taxon>
    </lineage>
</organism>
<accession>A0A1F5PJ53</accession>
<name>A0A1F5PJ53_9BACT</name>
<comment type="caution">
    <text evidence="1">The sequence shown here is derived from an EMBL/GenBank/DDBJ whole genome shotgun (WGS) entry which is preliminary data.</text>
</comment>
<protein>
    <submittedName>
        <fullName evidence="1">Uncharacterized protein</fullName>
    </submittedName>
</protein>
<evidence type="ECO:0000313" key="1">
    <source>
        <dbReference type="EMBL" id="OGE89956.1"/>
    </source>
</evidence>
<dbReference type="EMBL" id="MFEY01000007">
    <property type="protein sequence ID" value="OGE89956.1"/>
    <property type="molecule type" value="Genomic_DNA"/>
</dbReference>
<evidence type="ECO:0000313" key="2">
    <source>
        <dbReference type="Proteomes" id="UP000177682"/>
    </source>
</evidence>
<dbReference type="Proteomes" id="UP000177682">
    <property type="component" value="Unassembled WGS sequence"/>
</dbReference>
<gene>
    <name evidence="1" type="ORF">A3E29_02485</name>
</gene>